<evidence type="ECO:0000256" key="2">
    <source>
        <dbReference type="ARBA" id="ARBA00022900"/>
    </source>
</evidence>
<evidence type="ECO:0000313" key="5">
    <source>
        <dbReference type="EMBL" id="ACR78693.1"/>
    </source>
</evidence>
<keyword evidence="1" id="KW-0646">Protease inhibitor</keyword>
<dbReference type="EMBL" id="FJ573159">
    <property type="protein sequence ID" value="ACR78693.1"/>
    <property type="molecule type" value="mRNA"/>
</dbReference>
<evidence type="ECO:0000259" key="4">
    <source>
        <dbReference type="PROSITE" id="PS51465"/>
    </source>
</evidence>
<feature type="non-terminal residue" evidence="5">
    <location>
        <position position="94"/>
    </location>
</feature>
<dbReference type="PANTHER" id="PTHR10913">
    <property type="entry name" value="FOLLISTATIN-RELATED"/>
    <property type="match status" value="1"/>
</dbReference>
<dbReference type="CDD" id="cd00104">
    <property type="entry name" value="KAZAL_FS"/>
    <property type="match status" value="1"/>
</dbReference>
<reference evidence="5" key="1">
    <citation type="journal article" date="2010" name="Mar. Genomics">
        <title>Identification of differentially expressed genes in the hydrothermal vent shrimp Rimicaris exoculata exposed to heat stress.</title>
        <authorList>
            <person name="Cottin D."/>
            <person name="Shillito B."/>
            <person name="Chertemps T."/>
            <person name="Tanguy A."/>
            <person name="Leger N."/>
            <person name="Ravaux J."/>
        </authorList>
    </citation>
    <scope>NUCLEOTIDE SEQUENCE</scope>
    <source>
        <tissue evidence="5">Abdominal muscle</tissue>
    </source>
</reference>
<dbReference type="Gene3D" id="3.30.60.30">
    <property type="match status" value="2"/>
</dbReference>
<dbReference type="SMART" id="SM00280">
    <property type="entry name" value="KAZAL"/>
    <property type="match status" value="2"/>
</dbReference>
<dbReference type="GO" id="GO:0005576">
    <property type="term" value="C:extracellular region"/>
    <property type="evidence" value="ECO:0007669"/>
    <property type="project" value="TreeGrafter"/>
</dbReference>
<dbReference type="AlphaFoldDB" id="C5HYF2"/>
<dbReference type="PROSITE" id="PS51465">
    <property type="entry name" value="KAZAL_2"/>
    <property type="match status" value="1"/>
</dbReference>
<feature type="non-terminal residue" evidence="5">
    <location>
        <position position="1"/>
    </location>
</feature>
<evidence type="ECO:0000256" key="1">
    <source>
        <dbReference type="ARBA" id="ARBA00022690"/>
    </source>
</evidence>
<organism evidence="5">
    <name type="scientific">Rimicaris exoculata</name>
    <name type="common">Deep-sea hydrothermal vent shrimp</name>
    <dbReference type="NCBI Taxonomy" id="71621"/>
    <lineage>
        <taxon>Eukaryota</taxon>
        <taxon>Metazoa</taxon>
        <taxon>Ecdysozoa</taxon>
        <taxon>Arthropoda</taxon>
        <taxon>Crustacea</taxon>
        <taxon>Multicrustacea</taxon>
        <taxon>Malacostraca</taxon>
        <taxon>Eumalacostraca</taxon>
        <taxon>Eucarida</taxon>
        <taxon>Decapoda</taxon>
        <taxon>Pleocyemata</taxon>
        <taxon>Caridea</taxon>
        <taxon>Bresilioidea</taxon>
        <taxon>Alvinocarididae</taxon>
        <taxon>Rimicaris</taxon>
    </lineage>
</organism>
<sequence>TDGKTYGNNCLLKAASCKDSTIAFDYSGECKKNKCDKSCYLIWRPVCGTDGKTYGNACALRVATCMDPTITLDHRGKCNKKDCRRICTNQYAPV</sequence>
<keyword evidence="2" id="KW-0722">Serine protease inhibitor</keyword>
<dbReference type="Pfam" id="PF07648">
    <property type="entry name" value="Kazal_2"/>
    <property type="match status" value="2"/>
</dbReference>
<keyword evidence="3" id="KW-1015">Disulfide bond</keyword>
<dbReference type="GO" id="GO:0030154">
    <property type="term" value="P:cell differentiation"/>
    <property type="evidence" value="ECO:0007669"/>
    <property type="project" value="TreeGrafter"/>
</dbReference>
<dbReference type="InterPro" id="IPR050653">
    <property type="entry name" value="Prot_Inhib_GrowthFact_Antg"/>
</dbReference>
<name>C5HYF2_RIMEX</name>
<feature type="domain" description="Kazal-like" evidence="4">
    <location>
        <begin position="24"/>
        <end position="80"/>
    </location>
</feature>
<protein>
    <submittedName>
        <fullName evidence="5">Serine protease inhibitor</fullName>
    </submittedName>
</protein>
<dbReference type="SUPFAM" id="SSF100895">
    <property type="entry name" value="Kazal-type serine protease inhibitors"/>
    <property type="match status" value="2"/>
</dbReference>
<dbReference type="InterPro" id="IPR002350">
    <property type="entry name" value="Kazal_dom"/>
</dbReference>
<dbReference type="PANTHER" id="PTHR10913:SF45">
    <property type="entry name" value="FOLLISTATIN, ISOFORM A-RELATED"/>
    <property type="match status" value="1"/>
</dbReference>
<evidence type="ECO:0000256" key="3">
    <source>
        <dbReference type="ARBA" id="ARBA00023157"/>
    </source>
</evidence>
<accession>C5HYF2</accession>
<proteinExistence type="evidence at transcript level"/>
<dbReference type="InterPro" id="IPR036058">
    <property type="entry name" value="Kazal_dom_sf"/>
</dbReference>